<accession>A0A0P9D006</accession>
<feature type="transmembrane region" description="Helical" evidence="7">
    <location>
        <begin position="12"/>
        <end position="29"/>
    </location>
</feature>
<evidence type="ECO:0000256" key="5">
    <source>
        <dbReference type="ARBA" id="ARBA00023136"/>
    </source>
</evidence>
<dbReference type="Proteomes" id="UP000050509">
    <property type="component" value="Unassembled WGS sequence"/>
</dbReference>
<dbReference type="PANTHER" id="PTHR33545">
    <property type="entry name" value="UPF0750 MEMBRANE PROTEIN YITT-RELATED"/>
    <property type="match status" value="1"/>
</dbReference>
<feature type="transmembrane region" description="Helical" evidence="7">
    <location>
        <begin position="49"/>
        <end position="70"/>
    </location>
</feature>
<dbReference type="PATRIC" id="fig|186479.3.peg.11074"/>
<comment type="caution">
    <text evidence="9">The sequence shown here is derived from an EMBL/GenBank/DDBJ whole genome shotgun (WGS) entry which is preliminary data.</text>
</comment>
<evidence type="ECO:0000256" key="1">
    <source>
        <dbReference type="ARBA" id="ARBA00004651"/>
    </source>
</evidence>
<feature type="transmembrane region" description="Helical" evidence="7">
    <location>
        <begin position="82"/>
        <end position="100"/>
    </location>
</feature>
<reference evidence="9 10" key="1">
    <citation type="submission" date="2015-09" db="EMBL/GenBank/DDBJ databases">
        <title>Draft genome sequence of Kouleothrix aurantiaca JCM 19913.</title>
        <authorList>
            <person name="Hemp J."/>
        </authorList>
    </citation>
    <scope>NUCLEOTIDE SEQUENCE [LARGE SCALE GENOMIC DNA]</scope>
    <source>
        <strain evidence="9 10">COM-B</strain>
    </source>
</reference>
<dbReference type="PIRSF" id="PIRSF006483">
    <property type="entry name" value="Membrane_protein_YitT"/>
    <property type="match status" value="1"/>
</dbReference>
<dbReference type="PANTHER" id="PTHR33545:SF5">
    <property type="entry name" value="UPF0750 MEMBRANE PROTEIN YITT"/>
    <property type="match status" value="1"/>
</dbReference>
<feature type="transmembrane region" description="Helical" evidence="7">
    <location>
        <begin position="151"/>
        <end position="169"/>
    </location>
</feature>
<dbReference type="Gene3D" id="3.30.70.120">
    <property type="match status" value="1"/>
</dbReference>
<dbReference type="InterPro" id="IPR003740">
    <property type="entry name" value="YitT"/>
</dbReference>
<dbReference type="GO" id="GO:0005886">
    <property type="term" value="C:plasma membrane"/>
    <property type="evidence" value="ECO:0007669"/>
    <property type="project" value="UniProtKB-SubCell"/>
</dbReference>
<evidence type="ECO:0000256" key="2">
    <source>
        <dbReference type="ARBA" id="ARBA00022475"/>
    </source>
</evidence>
<feature type="domain" description="DUF2179" evidence="8">
    <location>
        <begin position="221"/>
        <end position="275"/>
    </location>
</feature>
<evidence type="ECO:0000256" key="7">
    <source>
        <dbReference type="SAM" id="Phobius"/>
    </source>
</evidence>
<feature type="region of interest" description="Disordered" evidence="6">
    <location>
        <begin position="276"/>
        <end position="298"/>
    </location>
</feature>
<evidence type="ECO:0000259" key="8">
    <source>
        <dbReference type="Pfam" id="PF10035"/>
    </source>
</evidence>
<comment type="subcellular location">
    <subcellularLocation>
        <location evidence="1">Cell membrane</location>
        <topology evidence="1">Multi-pass membrane protein</topology>
    </subcellularLocation>
</comment>
<dbReference type="CDD" id="cd16380">
    <property type="entry name" value="YitT_C"/>
    <property type="match status" value="1"/>
</dbReference>
<feature type="transmembrane region" description="Helical" evidence="7">
    <location>
        <begin position="175"/>
        <end position="193"/>
    </location>
</feature>
<evidence type="ECO:0000256" key="3">
    <source>
        <dbReference type="ARBA" id="ARBA00022692"/>
    </source>
</evidence>
<dbReference type="Pfam" id="PF02588">
    <property type="entry name" value="YitT_membrane"/>
    <property type="match status" value="1"/>
</dbReference>
<evidence type="ECO:0000313" key="10">
    <source>
        <dbReference type="Proteomes" id="UP000050509"/>
    </source>
</evidence>
<evidence type="ECO:0000256" key="4">
    <source>
        <dbReference type="ARBA" id="ARBA00022989"/>
    </source>
</evidence>
<organism evidence="9 10">
    <name type="scientific">Kouleothrix aurantiaca</name>
    <dbReference type="NCBI Taxonomy" id="186479"/>
    <lineage>
        <taxon>Bacteria</taxon>
        <taxon>Bacillati</taxon>
        <taxon>Chloroflexota</taxon>
        <taxon>Chloroflexia</taxon>
        <taxon>Chloroflexales</taxon>
        <taxon>Roseiflexineae</taxon>
        <taxon>Roseiflexaceae</taxon>
        <taxon>Kouleothrix</taxon>
    </lineage>
</organism>
<feature type="transmembrane region" description="Helical" evidence="7">
    <location>
        <begin position="112"/>
        <end position="130"/>
    </location>
</feature>
<dbReference type="AlphaFoldDB" id="A0A0P9D006"/>
<evidence type="ECO:0000256" key="6">
    <source>
        <dbReference type="SAM" id="MobiDB-lite"/>
    </source>
</evidence>
<dbReference type="EMBL" id="LJCR01000985">
    <property type="protein sequence ID" value="KPV51280.1"/>
    <property type="molecule type" value="Genomic_DNA"/>
</dbReference>
<sequence length="298" mass="31560">MKRAWSILRDYLLITLGAVLVAASVNMFLTPNDVVMGGLTGGAQLLQSAIGTPIGLVTLLANIPLFIIGIRALGGLIFGLRTIYATVVMALAIDLLAPYLRPVTTDPLLYTLYGGLLDGLGVGLVFRARGTTGGVDIIARLLERRWRWRPGRSILVMNMIVFGAAFFAYGPAKVLYAILVAFIGSVTLDYTLAAGSGARQALIITDQPAAITQALLHDLGRGVTLVEGHGGYTGTARAVLLCVVSRSEVSFLNDTVGRADPRAFIVIGDAQEVRGEGFVPHAPPPEPRSAPEAQQAQK</sequence>
<gene>
    <name evidence="9" type="ORF">SE17_22135</name>
</gene>
<keyword evidence="5 7" id="KW-0472">Membrane</keyword>
<dbReference type="InterPro" id="IPR019264">
    <property type="entry name" value="DUF2179"/>
</dbReference>
<keyword evidence="4 7" id="KW-1133">Transmembrane helix</keyword>
<keyword evidence="10" id="KW-1185">Reference proteome</keyword>
<keyword evidence="3 7" id="KW-0812">Transmembrane</keyword>
<proteinExistence type="predicted"/>
<protein>
    <recommendedName>
        <fullName evidence="8">DUF2179 domain-containing protein</fullName>
    </recommendedName>
</protein>
<evidence type="ECO:0000313" key="9">
    <source>
        <dbReference type="EMBL" id="KPV51280.1"/>
    </source>
</evidence>
<dbReference type="Pfam" id="PF10035">
    <property type="entry name" value="DUF2179"/>
    <property type="match status" value="1"/>
</dbReference>
<keyword evidence="2" id="KW-1003">Cell membrane</keyword>
<name>A0A0P9D006_9CHLR</name>
<dbReference type="InterPro" id="IPR051461">
    <property type="entry name" value="UPF0750_membrane"/>
</dbReference>
<dbReference type="InterPro" id="IPR015867">
    <property type="entry name" value="N-reg_PII/ATP_PRibTrfase_C"/>
</dbReference>